<dbReference type="OrthoDB" id="6077919at2759"/>
<evidence type="ECO:0000256" key="7">
    <source>
        <dbReference type="ARBA" id="ARBA00023125"/>
    </source>
</evidence>
<dbReference type="SUPFAM" id="SSF57667">
    <property type="entry name" value="beta-beta-alpha zinc fingers"/>
    <property type="match status" value="3"/>
</dbReference>
<comment type="subcellular location">
    <subcellularLocation>
        <location evidence="1">Nucleus</location>
    </subcellularLocation>
</comment>
<proteinExistence type="predicted"/>
<dbReference type="FunFam" id="3.30.160.60:FF:001638">
    <property type="entry name" value="Zinc finger protein 668"/>
    <property type="match status" value="1"/>
</dbReference>
<feature type="domain" description="C2H2-type" evidence="12">
    <location>
        <begin position="455"/>
        <end position="482"/>
    </location>
</feature>
<keyword evidence="14" id="KW-1185">Reference proteome</keyword>
<dbReference type="PROSITE" id="PS50157">
    <property type="entry name" value="ZINC_FINGER_C2H2_2"/>
    <property type="match status" value="5"/>
</dbReference>
<keyword evidence="5" id="KW-0862">Zinc</keyword>
<dbReference type="PANTHER" id="PTHR23235:SF142">
    <property type="entry name" value="ZINC FINGER PROTEIN 384"/>
    <property type="match status" value="1"/>
</dbReference>
<dbReference type="Gene3D" id="3.30.160.60">
    <property type="entry name" value="Classic Zinc Finger"/>
    <property type="match status" value="5"/>
</dbReference>
<dbReference type="Proteomes" id="UP000887568">
    <property type="component" value="Unplaced"/>
</dbReference>
<evidence type="ECO:0000256" key="2">
    <source>
        <dbReference type="ARBA" id="ARBA00022723"/>
    </source>
</evidence>
<feature type="domain" description="C2H2-type" evidence="12">
    <location>
        <begin position="483"/>
        <end position="510"/>
    </location>
</feature>
<dbReference type="PANTHER" id="PTHR23235">
    <property type="entry name" value="KRUEPPEL-LIKE TRANSCRIPTION FACTOR"/>
    <property type="match status" value="1"/>
</dbReference>
<keyword evidence="2" id="KW-0479">Metal-binding</keyword>
<keyword evidence="7" id="KW-0238">DNA-binding</keyword>
<evidence type="ECO:0000256" key="10">
    <source>
        <dbReference type="PROSITE-ProRule" id="PRU00042"/>
    </source>
</evidence>
<evidence type="ECO:0000313" key="13">
    <source>
        <dbReference type="EnsemblMetazoa" id="XP_038065381.1"/>
    </source>
</evidence>
<dbReference type="FunFam" id="3.30.160.60:FF:002343">
    <property type="entry name" value="Zinc finger protein 33A"/>
    <property type="match status" value="1"/>
</dbReference>
<feature type="region of interest" description="Disordered" evidence="11">
    <location>
        <begin position="66"/>
        <end position="103"/>
    </location>
</feature>
<feature type="compositionally biased region" description="Low complexity" evidence="11">
    <location>
        <begin position="537"/>
        <end position="554"/>
    </location>
</feature>
<feature type="domain" description="C2H2-type" evidence="12">
    <location>
        <begin position="427"/>
        <end position="454"/>
    </location>
</feature>
<feature type="region of interest" description="Disordered" evidence="11">
    <location>
        <begin position="535"/>
        <end position="554"/>
    </location>
</feature>
<dbReference type="GO" id="GO:0000978">
    <property type="term" value="F:RNA polymerase II cis-regulatory region sequence-specific DNA binding"/>
    <property type="evidence" value="ECO:0007669"/>
    <property type="project" value="TreeGrafter"/>
</dbReference>
<protein>
    <recommendedName>
        <fullName evidence="12">C2H2-type domain-containing protein</fullName>
    </recommendedName>
</protein>
<accession>A0A914API4</accession>
<evidence type="ECO:0000256" key="11">
    <source>
        <dbReference type="SAM" id="MobiDB-lite"/>
    </source>
</evidence>
<dbReference type="EnsemblMetazoa" id="XM_038209453.1">
    <property type="protein sequence ID" value="XP_038065381.1"/>
    <property type="gene ID" value="LOC119735654"/>
</dbReference>
<organism evidence="13 14">
    <name type="scientific">Patiria miniata</name>
    <name type="common">Bat star</name>
    <name type="synonym">Asterina miniata</name>
    <dbReference type="NCBI Taxonomy" id="46514"/>
    <lineage>
        <taxon>Eukaryota</taxon>
        <taxon>Metazoa</taxon>
        <taxon>Echinodermata</taxon>
        <taxon>Eleutherozoa</taxon>
        <taxon>Asterozoa</taxon>
        <taxon>Asteroidea</taxon>
        <taxon>Valvatacea</taxon>
        <taxon>Valvatida</taxon>
        <taxon>Asterinidae</taxon>
        <taxon>Patiria</taxon>
    </lineage>
</organism>
<sequence>MQSMEPVPAARAPSYHSITGLSYTELWNSIHANYHPVSSNYSLPEEQQQQLQELSPVVAVNETSTADMELSSGSSTGGFQWSGDSSVTCGSGSPAKERGQSATTSIYSTAGTKDLTGLRPYQPSSAQNRLTVQTLASVDRDQYSFNPARWADHSKPFHIADSDAADTLLSMKRAAVFPLNAAVAKPGGTKGLCTDYGYEELKPSTAQCVKKESSSRQNWDVLRYGRDAQDTRDGLHPWYCGNQELSHFLSSTETNDQPPTTKELASEPDDFRSARHRATTDGHHTAVYTNPKTINSHHWPSSPALNIRDLPANSWYYTRSIGDSLSNSFATARWNVNAPPPLPKHHQQPLVITGGSGAAATPVTNRSPGAAGGTITLHQQTLKYNDNNNKSNNQASQNHQCHICGKSCTRPSSLRTHLRCHYGEKPFLCQLCGKSFSQAANLTAHMRIHSGEKPFKCVVCNRSFSQSSSVKTHMRTHTGERPYPCTFCSKSFSDSSTLSNHRRTHTGEKPYKCRACCRSFSQSGNLNRHLRIHRRTSGGQSASAATGGMTALRE</sequence>
<keyword evidence="4 10" id="KW-0863">Zinc-finger</keyword>
<dbReference type="GeneID" id="119735654"/>
<dbReference type="GO" id="GO:0008270">
    <property type="term" value="F:zinc ion binding"/>
    <property type="evidence" value="ECO:0007669"/>
    <property type="project" value="UniProtKB-KW"/>
</dbReference>
<evidence type="ECO:0000256" key="6">
    <source>
        <dbReference type="ARBA" id="ARBA00023015"/>
    </source>
</evidence>
<dbReference type="RefSeq" id="XP_038065381.1">
    <property type="nucleotide sequence ID" value="XM_038209453.1"/>
</dbReference>
<evidence type="ECO:0000256" key="4">
    <source>
        <dbReference type="ARBA" id="ARBA00022771"/>
    </source>
</evidence>
<dbReference type="InterPro" id="IPR036236">
    <property type="entry name" value="Znf_C2H2_sf"/>
</dbReference>
<dbReference type="FunFam" id="3.30.160.60:FF:000774">
    <property type="entry name" value="Zinc finger protein"/>
    <property type="match status" value="1"/>
</dbReference>
<evidence type="ECO:0000256" key="1">
    <source>
        <dbReference type="ARBA" id="ARBA00004123"/>
    </source>
</evidence>
<dbReference type="InterPro" id="IPR013087">
    <property type="entry name" value="Znf_C2H2_type"/>
</dbReference>
<dbReference type="OMA" id="RTHIRCH"/>
<dbReference type="SMART" id="SM00355">
    <property type="entry name" value="ZnF_C2H2"/>
    <property type="match status" value="5"/>
</dbReference>
<dbReference type="AlphaFoldDB" id="A0A914API4"/>
<feature type="compositionally biased region" description="Polar residues" evidence="11">
    <location>
        <begin position="66"/>
        <end position="91"/>
    </location>
</feature>
<dbReference type="FunFam" id="3.30.160.60:FF:000875">
    <property type="entry name" value="zinc finger protein 236 isoform X7"/>
    <property type="match status" value="1"/>
</dbReference>
<evidence type="ECO:0000256" key="8">
    <source>
        <dbReference type="ARBA" id="ARBA00023163"/>
    </source>
</evidence>
<dbReference type="GO" id="GO:0005634">
    <property type="term" value="C:nucleus"/>
    <property type="evidence" value="ECO:0007669"/>
    <property type="project" value="UniProtKB-SubCell"/>
</dbReference>
<evidence type="ECO:0000256" key="3">
    <source>
        <dbReference type="ARBA" id="ARBA00022737"/>
    </source>
</evidence>
<keyword evidence="9" id="KW-0539">Nucleus</keyword>
<evidence type="ECO:0000259" key="12">
    <source>
        <dbReference type="PROSITE" id="PS50157"/>
    </source>
</evidence>
<evidence type="ECO:0000256" key="9">
    <source>
        <dbReference type="ARBA" id="ARBA00023242"/>
    </source>
</evidence>
<dbReference type="GO" id="GO:0000981">
    <property type="term" value="F:DNA-binding transcription factor activity, RNA polymerase II-specific"/>
    <property type="evidence" value="ECO:0007669"/>
    <property type="project" value="TreeGrafter"/>
</dbReference>
<keyword evidence="3" id="KW-0677">Repeat</keyword>
<dbReference type="Pfam" id="PF00096">
    <property type="entry name" value="zf-C2H2"/>
    <property type="match status" value="5"/>
</dbReference>
<evidence type="ECO:0000313" key="14">
    <source>
        <dbReference type="Proteomes" id="UP000887568"/>
    </source>
</evidence>
<reference evidence="13" key="1">
    <citation type="submission" date="2022-11" db="UniProtKB">
        <authorList>
            <consortium name="EnsemblMetazoa"/>
        </authorList>
    </citation>
    <scope>IDENTIFICATION</scope>
</reference>
<keyword evidence="6" id="KW-0805">Transcription regulation</keyword>
<feature type="domain" description="C2H2-type" evidence="12">
    <location>
        <begin position="511"/>
        <end position="538"/>
    </location>
</feature>
<evidence type="ECO:0000256" key="5">
    <source>
        <dbReference type="ARBA" id="ARBA00022833"/>
    </source>
</evidence>
<name>A0A914API4_PATMI</name>
<feature type="domain" description="C2H2-type" evidence="12">
    <location>
        <begin position="399"/>
        <end position="426"/>
    </location>
</feature>
<keyword evidence="8" id="KW-0804">Transcription</keyword>
<dbReference type="PROSITE" id="PS00028">
    <property type="entry name" value="ZINC_FINGER_C2H2_1"/>
    <property type="match status" value="5"/>
</dbReference>